<dbReference type="InterPro" id="IPR040898">
    <property type="entry name" value="CxC6"/>
</dbReference>
<accession>A0A9W8JSJ7</accession>
<dbReference type="Pfam" id="PF18721">
    <property type="entry name" value="CxC6"/>
    <property type="match status" value="1"/>
</dbReference>
<proteinExistence type="predicted"/>
<organism evidence="2 3">
    <name type="scientific">Agrocybe chaxingu</name>
    <dbReference type="NCBI Taxonomy" id="84603"/>
    <lineage>
        <taxon>Eukaryota</taxon>
        <taxon>Fungi</taxon>
        <taxon>Dikarya</taxon>
        <taxon>Basidiomycota</taxon>
        <taxon>Agaricomycotina</taxon>
        <taxon>Agaricomycetes</taxon>
        <taxon>Agaricomycetidae</taxon>
        <taxon>Agaricales</taxon>
        <taxon>Agaricineae</taxon>
        <taxon>Strophariaceae</taxon>
        <taxon>Agrocybe</taxon>
    </lineage>
</organism>
<evidence type="ECO:0000259" key="1">
    <source>
        <dbReference type="Pfam" id="PF18721"/>
    </source>
</evidence>
<evidence type="ECO:0000313" key="3">
    <source>
        <dbReference type="Proteomes" id="UP001148786"/>
    </source>
</evidence>
<name>A0A9W8JSJ7_9AGAR</name>
<sequence>MAIQERNDRFAEQGQPEWAHYCEKCIRFFGKRDGRPEFMVCAIVSDGITIGHPCCNVAHCMEPLPNKRSRFCVGHKYLNNKCSVEACSFPIAPDLLTCNNPEHISIFQDYEIRKSANFQQKGQLSLEEEGSLAKSSAETCPQKSAAGNRPLRARFGCRQTHNEQLMVHPCGIIVAWATFFGSETVPQTVAMLKQVFREPGSMPEFFIYDNCCGVYNHLQATNDPLLDAVGCPVNAFHFECKHKASDIICREHCNPSKFPELINADGDWYFNSSKCEQLNSWLRGYQAILREMNADRYDFLLDELIMHKNHALVNDFMVLRGATGKRRQYQTGFKVV</sequence>
<protein>
    <recommendedName>
        <fullName evidence="1">CxC6 like cysteine cluster associated with KDZ domain-containing protein</fullName>
    </recommendedName>
</protein>
<evidence type="ECO:0000313" key="2">
    <source>
        <dbReference type="EMBL" id="KAJ3500050.1"/>
    </source>
</evidence>
<dbReference type="EMBL" id="JANKHO010001678">
    <property type="protein sequence ID" value="KAJ3500050.1"/>
    <property type="molecule type" value="Genomic_DNA"/>
</dbReference>
<keyword evidence="3" id="KW-1185">Reference proteome</keyword>
<dbReference type="AlphaFoldDB" id="A0A9W8JSJ7"/>
<gene>
    <name evidence="2" type="ORF">NLJ89_g9962</name>
</gene>
<dbReference type="Proteomes" id="UP001148786">
    <property type="component" value="Unassembled WGS sequence"/>
</dbReference>
<feature type="domain" description="CxC6 like cysteine cluster associated with KDZ" evidence="1">
    <location>
        <begin position="44"/>
        <end position="105"/>
    </location>
</feature>
<dbReference type="OrthoDB" id="3055037at2759"/>
<reference evidence="2" key="1">
    <citation type="submission" date="2022-07" db="EMBL/GenBank/DDBJ databases">
        <title>Genome Sequence of Agrocybe chaxingu.</title>
        <authorList>
            <person name="Buettner E."/>
        </authorList>
    </citation>
    <scope>NUCLEOTIDE SEQUENCE</scope>
    <source>
        <strain evidence="2">MP-N11</strain>
    </source>
</reference>
<comment type="caution">
    <text evidence="2">The sequence shown here is derived from an EMBL/GenBank/DDBJ whole genome shotgun (WGS) entry which is preliminary data.</text>
</comment>